<reference evidence="1" key="1">
    <citation type="submission" date="2016-03" db="EMBL/GenBank/DDBJ databases">
        <authorList>
            <person name="Ploux O."/>
        </authorList>
    </citation>
    <scope>NUCLEOTIDE SEQUENCE [LARGE SCALE GENOMIC DNA]</scope>
    <source>
        <strain evidence="1">DAU221</strain>
    </source>
</reference>
<reference evidence="3" key="2">
    <citation type="submission" date="2016-03" db="EMBL/GenBank/DDBJ databases">
        <authorList>
            <person name="Lee Y.-S."/>
            <person name="Choi Y.-L."/>
        </authorList>
    </citation>
    <scope>NUCLEOTIDE SEQUENCE [LARGE SCALE GENOMIC DNA]</scope>
    <source>
        <strain evidence="3">DAU221</strain>
    </source>
</reference>
<name>A0A143HN54_MICTH</name>
<organism evidence="1 3">
    <name type="scientific">Microbulbifer thermotolerans</name>
    <dbReference type="NCBI Taxonomy" id="252514"/>
    <lineage>
        <taxon>Bacteria</taxon>
        <taxon>Pseudomonadati</taxon>
        <taxon>Pseudomonadota</taxon>
        <taxon>Gammaproteobacteria</taxon>
        <taxon>Cellvibrionales</taxon>
        <taxon>Microbulbiferaceae</taxon>
        <taxon>Microbulbifer</taxon>
    </lineage>
</organism>
<accession>A0A143HN54</accession>
<keyword evidence="3" id="KW-1185">Reference proteome</keyword>
<evidence type="ECO:0000313" key="2">
    <source>
        <dbReference type="EMBL" id="MCX2803397.1"/>
    </source>
</evidence>
<dbReference type="OrthoDB" id="5703478at2"/>
<proteinExistence type="predicted"/>
<dbReference type="KEGG" id="mthd:A3224_11610"/>
<dbReference type="RefSeq" id="WP_067154738.1">
    <property type="nucleotide sequence ID" value="NZ_CP014864.1"/>
</dbReference>
<gene>
    <name evidence="1" type="ORF">A3224_11610</name>
    <name evidence="2" type="ORF">OQJ68_16600</name>
</gene>
<evidence type="ECO:0000313" key="1">
    <source>
        <dbReference type="EMBL" id="AMX03133.1"/>
    </source>
</evidence>
<dbReference type="GeneID" id="76608694"/>
<protein>
    <submittedName>
        <fullName evidence="1">Uncharacterized protein</fullName>
    </submittedName>
</protein>
<dbReference type="EMBL" id="CP014864">
    <property type="protein sequence ID" value="AMX03133.1"/>
    <property type="molecule type" value="Genomic_DNA"/>
</dbReference>
<evidence type="ECO:0000313" key="3">
    <source>
        <dbReference type="Proteomes" id="UP000076077"/>
    </source>
</evidence>
<dbReference type="AlphaFoldDB" id="A0A143HN54"/>
<dbReference type="EMBL" id="JAPHQB010000073">
    <property type="protein sequence ID" value="MCX2803397.1"/>
    <property type="molecule type" value="Genomic_DNA"/>
</dbReference>
<dbReference type="Proteomes" id="UP001209730">
    <property type="component" value="Unassembled WGS sequence"/>
</dbReference>
<dbReference type="Proteomes" id="UP000076077">
    <property type="component" value="Chromosome"/>
</dbReference>
<sequence>MLLNTDNLPNNHRLIYRNQNLGFANQELFVVISDKLLYLITKAPSLSPDQEDEPGLDVYQTEYPIKSIPWFIDTVENKIWRSSKDGGLPSGQYSITNTIDGEQLKISRDMNCGEKYQKGISWKNLSRVPDYSAFGYQEKQLTDEMLLEGGLLNLFKDIAK</sequence>
<reference evidence="2" key="3">
    <citation type="submission" date="2022-11" db="EMBL/GenBank/DDBJ databases">
        <title>Chitin-degrading and fungicidal potential of chitinolytic bacterial strains from marine environment of the Pacific Ocean regions.</title>
        <authorList>
            <person name="Pentekhina I."/>
            <person name="Nedashkovskaya O."/>
            <person name="Seitkalieva A."/>
            <person name="Podvolotskaya A."/>
            <person name="Tekutyeva L."/>
            <person name="Balabanova L."/>
        </authorList>
    </citation>
    <scope>NUCLEOTIDE SEQUENCE</scope>
    <source>
        <strain evidence="2">KMM 6838</strain>
    </source>
</reference>